<evidence type="ECO:0000313" key="3">
    <source>
        <dbReference type="Proteomes" id="UP000192610"/>
    </source>
</evidence>
<comment type="caution">
    <text evidence="2">The sequence shown here is derived from an EMBL/GenBank/DDBJ whole genome shotgun (WGS) entry which is preliminary data.</text>
</comment>
<dbReference type="EMBL" id="LVXG01000027">
    <property type="protein sequence ID" value="OQP45901.1"/>
    <property type="molecule type" value="Genomic_DNA"/>
</dbReference>
<accession>A0A1V9EIL6</accession>
<dbReference type="RefSeq" id="WP_081202248.1">
    <property type="nucleotide sequence ID" value="NZ_FOCZ01000021.1"/>
</dbReference>
<evidence type="ECO:0000256" key="1">
    <source>
        <dbReference type="SAM" id="Phobius"/>
    </source>
</evidence>
<keyword evidence="1" id="KW-0812">Transmembrane</keyword>
<reference evidence="3" key="1">
    <citation type="submission" date="2016-04" db="EMBL/GenBank/DDBJ databases">
        <authorList>
            <person name="Chen L."/>
            <person name="Zhuang W."/>
            <person name="Wang G."/>
        </authorList>
    </citation>
    <scope>NUCLEOTIDE SEQUENCE [LARGE SCALE GENOMIC DNA]</scope>
    <source>
        <strain evidence="3">17621</strain>
    </source>
</reference>
<feature type="transmembrane region" description="Helical" evidence="1">
    <location>
        <begin position="29"/>
        <end position="47"/>
    </location>
</feature>
<organism evidence="2 3">
    <name type="scientific">Niastella yeongjuensis</name>
    <dbReference type="NCBI Taxonomy" id="354355"/>
    <lineage>
        <taxon>Bacteria</taxon>
        <taxon>Pseudomonadati</taxon>
        <taxon>Bacteroidota</taxon>
        <taxon>Chitinophagia</taxon>
        <taxon>Chitinophagales</taxon>
        <taxon>Chitinophagaceae</taxon>
        <taxon>Niastella</taxon>
    </lineage>
</organism>
<keyword evidence="3" id="KW-1185">Reference proteome</keyword>
<name>A0A1V9EIL6_9BACT</name>
<dbReference type="AlphaFoldDB" id="A0A1V9EIL6"/>
<dbReference type="STRING" id="354355.SAMN05660816_06518"/>
<sequence>MNESIFDIKYKKLTTWLVPQVLRKPKTMALLNALISPVVFIYNLFLINRRNNLYKLKITPQVCYIEMALNDKYDSGNRLIKIVQPKRKEPLFLYKKIENKPVHLFTKGEAAQPKTILYLKGEASAFQYDFIVQVPATVAFNMNEMMAVIDNYILPDKVYKISIV</sequence>
<dbReference type="Proteomes" id="UP000192610">
    <property type="component" value="Unassembled WGS sequence"/>
</dbReference>
<dbReference type="OrthoDB" id="1072575at2"/>
<proteinExistence type="predicted"/>
<evidence type="ECO:0000313" key="2">
    <source>
        <dbReference type="EMBL" id="OQP45901.1"/>
    </source>
</evidence>
<gene>
    <name evidence="2" type="ORF">A4H97_32180</name>
</gene>
<keyword evidence="1" id="KW-1133">Transmembrane helix</keyword>
<keyword evidence="1" id="KW-0472">Membrane</keyword>
<protein>
    <submittedName>
        <fullName evidence="2">Uncharacterized protein</fullName>
    </submittedName>
</protein>